<gene>
    <name evidence="2" type="ORF">PHMEG_0009777</name>
</gene>
<dbReference type="Proteomes" id="UP000198211">
    <property type="component" value="Unassembled WGS sequence"/>
</dbReference>
<reference evidence="3" key="1">
    <citation type="submission" date="2017-03" db="EMBL/GenBank/DDBJ databases">
        <title>Phytopthora megakarya and P. palmivora, two closely related causual agents of cacao black pod achieved similar genome size and gene model numbers by different mechanisms.</title>
        <authorList>
            <person name="Ali S."/>
            <person name="Shao J."/>
            <person name="Larry D.J."/>
            <person name="Kronmiller B."/>
            <person name="Shen D."/>
            <person name="Strem M.D."/>
            <person name="Melnick R.L."/>
            <person name="Guiltinan M.J."/>
            <person name="Tyler B.M."/>
            <person name="Meinhardt L.W."/>
            <person name="Bailey B.A."/>
        </authorList>
    </citation>
    <scope>NUCLEOTIDE SEQUENCE [LARGE SCALE GENOMIC DNA]</scope>
    <source>
        <strain evidence="3">zdho120</strain>
    </source>
</reference>
<evidence type="ECO:0000313" key="2">
    <source>
        <dbReference type="EMBL" id="OWZ16440.1"/>
    </source>
</evidence>
<evidence type="ECO:0000256" key="1">
    <source>
        <dbReference type="SAM" id="MobiDB-lite"/>
    </source>
</evidence>
<comment type="caution">
    <text evidence="2">The sequence shown here is derived from an EMBL/GenBank/DDBJ whole genome shotgun (WGS) entry which is preliminary data.</text>
</comment>
<sequence>MLRDAKPGRFSCEATSVETPARSPEQMQTFLTAPMNRYLKEKQTGGSKLSAGGTDQNAQDVEMESVE</sequence>
<protein>
    <submittedName>
        <fullName evidence="2">Uncharacterized protein</fullName>
    </submittedName>
</protein>
<dbReference type="EMBL" id="NBNE01000934">
    <property type="protein sequence ID" value="OWZ16440.1"/>
    <property type="molecule type" value="Genomic_DNA"/>
</dbReference>
<keyword evidence="3" id="KW-1185">Reference proteome</keyword>
<feature type="region of interest" description="Disordered" evidence="1">
    <location>
        <begin position="1"/>
        <end position="25"/>
    </location>
</feature>
<organism evidence="2 3">
    <name type="scientific">Phytophthora megakarya</name>
    <dbReference type="NCBI Taxonomy" id="4795"/>
    <lineage>
        <taxon>Eukaryota</taxon>
        <taxon>Sar</taxon>
        <taxon>Stramenopiles</taxon>
        <taxon>Oomycota</taxon>
        <taxon>Peronosporomycetes</taxon>
        <taxon>Peronosporales</taxon>
        <taxon>Peronosporaceae</taxon>
        <taxon>Phytophthora</taxon>
    </lineage>
</organism>
<evidence type="ECO:0000313" key="3">
    <source>
        <dbReference type="Proteomes" id="UP000198211"/>
    </source>
</evidence>
<accession>A0A225WHU0</accession>
<feature type="region of interest" description="Disordered" evidence="1">
    <location>
        <begin position="40"/>
        <end position="67"/>
    </location>
</feature>
<dbReference type="AlphaFoldDB" id="A0A225WHU0"/>
<proteinExistence type="predicted"/>
<name>A0A225WHU0_9STRA</name>